<dbReference type="Gene3D" id="2.40.30.170">
    <property type="match status" value="1"/>
</dbReference>
<proteinExistence type="predicted"/>
<dbReference type="Gene3D" id="1.10.287.470">
    <property type="entry name" value="Helix hairpin bin"/>
    <property type="match status" value="1"/>
</dbReference>
<reference evidence="7" key="1">
    <citation type="submission" date="2020-02" db="EMBL/GenBank/DDBJ databases">
        <authorList>
            <person name="Meier V. D."/>
        </authorList>
    </citation>
    <scope>NUCLEOTIDE SEQUENCE</scope>
    <source>
        <strain evidence="7">AVDCRST_MAG91</strain>
    </source>
</reference>
<dbReference type="GO" id="GO:0060003">
    <property type="term" value="P:copper ion export"/>
    <property type="evidence" value="ECO:0007669"/>
    <property type="project" value="TreeGrafter"/>
</dbReference>
<feature type="chain" id="PRO_5027062530" evidence="4">
    <location>
        <begin position="25"/>
        <end position="554"/>
    </location>
</feature>
<dbReference type="Pfam" id="PF25975">
    <property type="entry name" value="CzcB_C"/>
    <property type="match status" value="1"/>
</dbReference>
<evidence type="ECO:0000313" key="7">
    <source>
        <dbReference type="EMBL" id="CAA9511880.1"/>
    </source>
</evidence>
<feature type="region of interest" description="Disordered" evidence="2">
    <location>
        <begin position="202"/>
        <end position="230"/>
    </location>
</feature>
<keyword evidence="3" id="KW-1133">Transmembrane helix</keyword>
<sequence length="554" mass="56853">MTKRFSHAALAALLLLAASKTSVAHEGEDHAEEKATASAPAVAATSGRLALRTGNMELVAAAAGHDLTIWLDQWADNAPVTNARVNVTVDGRSIEARAVDGTYTLDTPTLDTPGAHRLSVAVTRGEEDRTVAGTLQVAAAPAAEAAESGVPWRTLLLVLLGLGVAVAAILFWRARRRGPAVATVAVAIAAVLVQPQRLMAHEGEEHADEAPAAAPATAGSPTASAGATRDGADGMVALKPLQRIIALRTELAMAGQASPTVSLTGRIIADPQGGGLVQSTTGGRILASGGLPLIGQRVRAGEVLATIEPPLEAIDRTEIARELADLDSQIALAASRAARARRLDGVIPRREIEEAQITLSGLRSRRAALGGARTPRETLVAPISGVIAAVPVRVGQVVAPETTLFEIIDPSRLFVEANIFDRRTISIGSRGIGRAADGTTFPVVFAGAGLSDRGSAGQGQFRLIGAPAGLRAGEPVTLEIAAGAPVPGVVVPRAAVLTGENGLPSVFVKTAPERFVARPVRTAPLDATRVALLSGVRPGERVVTSGAALLAQVR</sequence>
<name>A0A6J4T2Q8_9SPHN</name>
<feature type="compositionally biased region" description="Low complexity" evidence="2">
    <location>
        <begin position="210"/>
        <end position="228"/>
    </location>
</feature>
<dbReference type="InterPro" id="IPR051909">
    <property type="entry name" value="MFP_Cation_Efflux"/>
</dbReference>
<evidence type="ECO:0000256" key="4">
    <source>
        <dbReference type="SAM" id="SignalP"/>
    </source>
</evidence>
<dbReference type="PANTHER" id="PTHR30097:SF4">
    <property type="entry name" value="SLR6042 PROTEIN"/>
    <property type="match status" value="1"/>
</dbReference>
<evidence type="ECO:0000256" key="2">
    <source>
        <dbReference type="SAM" id="MobiDB-lite"/>
    </source>
</evidence>
<feature type="domain" description="CusB-like barrel-sandwich hybrid" evidence="5">
    <location>
        <begin position="295"/>
        <end position="407"/>
    </location>
</feature>
<dbReference type="PANTHER" id="PTHR30097">
    <property type="entry name" value="CATION EFFLUX SYSTEM PROTEIN CUSB"/>
    <property type="match status" value="1"/>
</dbReference>
<evidence type="ECO:0000259" key="5">
    <source>
        <dbReference type="Pfam" id="PF25919"/>
    </source>
</evidence>
<keyword evidence="3" id="KW-0812">Transmembrane</keyword>
<dbReference type="Gene3D" id="2.40.50.100">
    <property type="match status" value="1"/>
</dbReference>
<organism evidence="7">
    <name type="scientific">uncultured Sphingomonadaceae bacterium</name>
    <dbReference type="NCBI Taxonomy" id="169976"/>
    <lineage>
        <taxon>Bacteria</taxon>
        <taxon>Pseudomonadati</taxon>
        <taxon>Pseudomonadota</taxon>
        <taxon>Alphaproteobacteria</taxon>
        <taxon>Sphingomonadales</taxon>
        <taxon>Sphingomonadaceae</taxon>
        <taxon>environmental samples</taxon>
    </lineage>
</organism>
<feature type="transmembrane region" description="Helical" evidence="3">
    <location>
        <begin position="152"/>
        <end position="172"/>
    </location>
</feature>
<dbReference type="GO" id="GO:0015679">
    <property type="term" value="P:plasma membrane copper ion transport"/>
    <property type="evidence" value="ECO:0007669"/>
    <property type="project" value="TreeGrafter"/>
</dbReference>
<gene>
    <name evidence="7" type="ORF">AVDCRST_MAG91-1684</name>
</gene>
<evidence type="ECO:0000256" key="1">
    <source>
        <dbReference type="ARBA" id="ARBA00022448"/>
    </source>
</evidence>
<dbReference type="Gene3D" id="2.40.420.20">
    <property type="match status" value="1"/>
</dbReference>
<dbReference type="InterPro" id="IPR058649">
    <property type="entry name" value="CzcB_C"/>
</dbReference>
<accession>A0A6J4T2Q8</accession>
<protein>
    <submittedName>
        <fullName evidence="7">Uncharacterized protein</fullName>
    </submittedName>
</protein>
<dbReference type="InterPro" id="IPR058790">
    <property type="entry name" value="BSH_CusB"/>
</dbReference>
<feature type="domain" description="CzcB-like C-terminal circularly permuted SH3-like" evidence="6">
    <location>
        <begin position="489"/>
        <end position="547"/>
    </location>
</feature>
<evidence type="ECO:0000259" key="6">
    <source>
        <dbReference type="Pfam" id="PF25975"/>
    </source>
</evidence>
<evidence type="ECO:0000256" key="3">
    <source>
        <dbReference type="SAM" id="Phobius"/>
    </source>
</evidence>
<keyword evidence="4" id="KW-0732">Signal</keyword>
<dbReference type="AlphaFoldDB" id="A0A6J4T2Q8"/>
<dbReference type="GO" id="GO:0030313">
    <property type="term" value="C:cell envelope"/>
    <property type="evidence" value="ECO:0007669"/>
    <property type="project" value="TreeGrafter"/>
</dbReference>
<keyword evidence="3" id="KW-0472">Membrane</keyword>
<dbReference type="SUPFAM" id="SSF111369">
    <property type="entry name" value="HlyD-like secretion proteins"/>
    <property type="match status" value="1"/>
</dbReference>
<feature type="signal peptide" evidence="4">
    <location>
        <begin position="1"/>
        <end position="24"/>
    </location>
</feature>
<keyword evidence="1" id="KW-0813">Transport</keyword>
<dbReference type="EMBL" id="CADCVX010000322">
    <property type="protein sequence ID" value="CAA9511880.1"/>
    <property type="molecule type" value="Genomic_DNA"/>
</dbReference>
<dbReference type="Pfam" id="PF25919">
    <property type="entry name" value="BSH_CusB"/>
    <property type="match status" value="1"/>
</dbReference>